<proteinExistence type="predicted"/>
<organism evidence="2 3">
    <name type="scientific">Actinacidiphila cocklensis</name>
    <dbReference type="NCBI Taxonomy" id="887465"/>
    <lineage>
        <taxon>Bacteria</taxon>
        <taxon>Bacillati</taxon>
        <taxon>Actinomycetota</taxon>
        <taxon>Actinomycetes</taxon>
        <taxon>Kitasatosporales</taxon>
        <taxon>Streptomycetaceae</taxon>
        <taxon>Actinacidiphila</taxon>
    </lineage>
</organism>
<evidence type="ECO:0000313" key="3">
    <source>
        <dbReference type="Proteomes" id="UP001152519"/>
    </source>
</evidence>
<dbReference type="Proteomes" id="UP001152519">
    <property type="component" value="Unassembled WGS sequence"/>
</dbReference>
<dbReference type="EC" id="4.6.1.16" evidence="2"/>
<keyword evidence="2" id="KW-0540">Nuclease</keyword>
<sequence length="60" mass="6566">MPGGVRAPGGRRRGRAGRRVQRRGPGAGRRRVARGRGGYRRLCGTGRLRGGRAGRGRRMR</sequence>
<feature type="compositionally biased region" description="Basic residues" evidence="1">
    <location>
        <begin position="9"/>
        <end position="39"/>
    </location>
</feature>
<gene>
    <name evidence="2" type="ORF">SCOCK_840003</name>
</gene>
<evidence type="ECO:0000313" key="2">
    <source>
        <dbReference type="EMBL" id="CAG6399166.1"/>
    </source>
</evidence>
<dbReference type="EMBL" id="CAJSLV010000119">
    <property type="protein sequence ID" value="CAG6399166.1"/>
    <property type="molecule type" value="Genomic_DNA"/>
</dbReference>
<comment type="caution">
    <text evidence="2">The sequence shown here is derived from an EMBL/GenBank/DDBJ whole genome shotgun (WGS) entry which is preliminary data.</text>
</comment>
<feature type="region of interest" description="Disordered" evidence="1">
    <location>
        <begin position="1"/>
        <end position="60"/>
    </location>
</feature>
<keyword evidence="2" id="KW-0378">Hydrolase</keyword>
<keyword evidence="2" id="KW-0255">Endonuclease</keyword>
<evidence type="ECO:0000256" key="1">
    <source>
        <dbReference type="SAM" id="MobiDB-lite"/>
    </source>
</evidence>
<reference evidence="2" key="1">
    <citation type="submission" date="2021-05" db="EMBL/GenBank/DDBJ databases">
        <authorList>
            <person name="Arsene-Ploetze F."/>
        </authorList>
    </citation>
    <scope>NUCLEOTIDE SEQUENCE</scope>
    <source>
        <strain evidence="2">DSM 42138</strain>
    </source>
</reference>
<dbReference type="AlphaFoldDB" id="A0A9W4EBR3"/>
<dbReference type="GO" id="GO:0000213">
    <property type="term" value="F:tRNA-intron lyase activity"/>
    <property type="evidence" value="ECO:0007669"/>
    <property type="project" value="UniProtKB-EC"/>
</dbReference>
<feature type="compositionally biased region" description="Basic residues" evidence="1">
    <location>
        <begin position="49"/>
        <end position="60"/>
    </location>
</feature>
<keyword evidence="2" id="KW-0456">Lyase</keyword>
<name>A0A9W4EBR3_9ACTN</name>
<keyword evidence="3" id="KW-1185">Reference proteome</keyword>
<accession>A0A9W4EBR3</accession>
<protein>
    <submittedName>
        <fullName evidence="2">tRNA-splicing endonuclease subunit SEN54</fullName>
        <ecNumber evidence="2">4.6.1.16</ecNumber>
    </submittedName>
</protein>